<evidence type="ECO:0000256" key="1">
    <source>
        <dbReference type="SAM" id="Phobius"/>
    </source>
</evidence>
<dbReference type="WBParaSite" id="EN70_10201">
    <property type="protein sequence ID" value="EN70_10201"/>
    <property type="gene ID" value="EN70_10201"/>
</dbReference>
<name>A0A1I7V5U4_LOALO</name>
<accession>A0A1I7V5U4</accession>
<keyword evidence="1" id="KW-1133">Transmembrane helix</keyword>
<keyword evidence="1" id="KW-0472">Membrane</keyword>
<keyword evidence="2" id="KW-1185">Reference proteome</keyword>
<evidence type="ECO:0000313" key="2">
    <source>
        <dbReference type="Proteomes" id="UP000095285"/>
    </source>
</evidence>
<feature type="transmembrane region" description="Helical" evidence="1">
    <location>
        <begin position="35"/>
        <end position="57"/>
    </location>
</feature>
<keyword evidence="1" id="KW-0812">Transmembrane</keyword>
<organism evidence="2 3">
    <name type="scientific">Loa loa</name>
    <name type="common">Eye worm</name>
    <name type="synonym">Filaria loa</name>
    <dbReference type="NCBI Taxonomy" id="7209"/>
    <lineage>
        <taxon>Eukaryota</taxon>
        <taxon>Metazoa</taxon>
        <taxon>Ecdysozoa</taxon>
        <taxon>Nematoda</taxon>
        <taxon>Chromadorea</taxon>
        <taxon>Rhabditida</taxon>
        <taxon>Spirurina</taxon>
        <taxon>Spiruromorpha</taxon>
        <taxon>Filarioidea</taxon>
        <taxon>Onchocercidae</taxon>
        <taxon>Loa</taxon>
    </lineage>
</organism>
<reference evidence="2" key="1">
    <citation type="submission" date="2012-04" db="EMBL/GenBank/DDBJ databases">
        <title>The Genome Sequence of Loa loa.</title>
        <authorList>
            <consortium name="The Broad Institute Genome Sequencing Platform"/>
            <consortium name="Broad Institute Genome Sequencing Center for Infectious Disease"/>
            <person name="Nutman T.B."/>
            <person name="Fink D.L."/>
            <person name="Russ C."/>
            <person name="Young S."/>
            <person name="Zeng Q."/>
            <person name="Gargeya S."/>
            <person name="Alvarado L."/>
            <person name="Berlin A."/>
            <person name="Chapman S.B."/>
            <person name="Chen Z."/>
            <person name="Freedman E."/>
            <person name="Gellesch M."/>
            <person name="Goldberg J."/>
            <person name="Griggs A."/>
            <person name="Gujja S."/>
            <person name="Heilman E.R."/>
            <person name="Heiman D."/>
            <person name="Howarth C."/>
            <person name="Mehta T."/>
            <person name="Neiman D."/>
            <person name="Pearson M."/>
            <person name="Roberts A."/>
            <person name="Saif S."/>
            <person name="Shea T."/>
            <person name="Shenoy N."/>
            <person name="Sisk P."/>
            <person name="Stolte C."/>
            <person name="Sykes S."/>
            <person name="White J."/>
            <person name="Yandava C."/>
            <person name="Haas B."/>
            <person name="Henn M.R."/>
            <person name="Nusbaum C."/>
            <person name="Birren B."/>
        </authorList>
    </citation>
    <scope>NUCLEOTIDE SEQUENCE [LARGE SCALE GENOMIC DNA]</scope>
</reference>
<dbReference type="Proteomes" id="UP000095285">
    <property type="component" value="Unassembled WGS sequence"/>
</dbReference>
<sequence length="117" mass="12956">MKDELKVHPRFFGMVAENVGAGASCFLYTKTDAPLMLIVQLMVPLIIWQIILGVSFFPDEFIAQFLDDFYGHDGAAGDQPFNQPSSNLIDTIHSHGDVPQTPVIAVADEQISFNLLF</sequence>
<proteinExistence type="predicted"/>
<evidence type="ECO:0000313" key="3">
    <source>
        <dbReference type="WBParaSite" id="EN70_10201"/>
    </source>
</evidence>
<dbReference type="AlphaFoldDB" id="A0A1I7V5U4"/>
<protein>
    <submittedName>
        <fullName evidence="3">AA_permease domain-containing protein</fullName>
    </submittedName>
</protein>
<reference evidence="3" key="2">
    <citation type="submission" date="2016-11" db="UniProtKB">
        <authorList>
            <consortium name="WormBaseParasite"/>
        </authorList>
    </citation>
    <scope>IDENTIFICATION</scope>
</reference>